<dbReference type="Pfam" id="PF01936">
    <property type="entry name" value="NYN"/>
    <property type="match status" value="1"/>
</dbReference>
<dbReference type="CDD" id="cd09979">
    <property type="entry name" value="LOTUS_3_Limkain_b1"/>
    <property type="match status" value="1"/>
</dbReference>
<evidence type="ECO:0000256" key="2">
    <source>
        <dbReference type="ARBA" id="ARBA00022152"/>
    </source>
</evidence>
<feature type="compositionally biased region" description="Polar residues" evidence="11">
    <location>
        <begin position="675"/>
        <end position="684"/>
    </location>
</feature>
<feature type="domain" description="RRM" evidence="12">
    <location>
        <begin position="473"/>
        <end position="546"/>
    </location>
</feature>
<dbReference type="Pfam" id="PF11608">
    <property type="entry name" value="RRM_MARF1"/>
    <property type="match status" value="1"/>
</dbReference>
<evidence type="ECO:0000259" key="13">
    <source>
        <dbReference type="PROSITE" id="PS51644"/>
    </source>
</evidence>
<feature type="compositionally biased region" description="Polar residues" evidence="11">
    <location>
        <begin position="1428"/>
        <end position="1443"/>
    </location>
</feature>
<dbReference type="GO" id="GO:0004540">
    <property type="term" value="F:RNA nuclease activity"/>
    <property type="evidence" value="ECO:0007669"/>
    <property type="project" value="InterPro"/>
</dbReference>
<evidence type="ECO:0000256" key="9">
    <source>
        <dbReference type="ARBA" id="ARBA00030116"/>
    </source>
</evidence>
<dbReference type="Pfam" id="PF19687">
    <property type="entry name" value="MARF1_LOTUS"/>
    <property type="match status" value="2"/>
</dbReference>
<organism evidence="14 15">
    <name type="scientific">Hirundo rustica rustica</name>
    <dbReference type="NCBI Taxonomy" id="333673"/>
    <lineage>
        <taxon>Eukaryota</taxon>
        <taxon>Metazoa</taxon>
        <taxon>Chordata</taxon>
        <taxon>Craniata</taxon>
        <taxon>Vertebrata</taxon>
        <taxon>Euteleostomi</taxon>
        <taxon>Archelosauria</taxon>
        <taxon>Archosauria</taxon>
        <taxon>Dinosauria</taxon>
        <taxon>Saurischia</taxon>
        <taxon>Theropoda</taxon>
        <taxon>Coelurosauria</taxon>
        <taxon>Aves</taxon>
        <taxon>Neognathae</taxon>
        <taxon>Neoaves</taxon>
        <taxon>Telluraves</taxon>
        <taxon>Australaves</taxon>
        <taxon>Passeriformes</taxon>
        <taxon>Sylvioidea</taxon>
        <taxon>Hirundinidae</taxon>
        <taxon>Hirundo</taxon>
    </lineage>
</organism>
<dbReference type="CDD" id="cd09980">
    <property type="entry name" value="LOTUS_4_Limkain_b1"/>
    <property type="match status" value="1"/>
</dbReference>
<evidence type="ECO:0000256" key="10">
    <source>
        <dbReference type="PROSITE-ProRule" id="PRU00176"/>
    </source>
</evidence>
<gene>
    <name evidence="14" type="ORF">DUI87_05414</name>
</gene>
<dbReference type="InterPro" id="IPR034191">
    <property type="entry name" value="MARF1_RRM2"/>
</dbReference>
<dbReference type="SMART" id="SM00360">
    <property type="entry name" value="RRM"/>
    <property type="match status" value="2"/>
</dbReference>
<evidence type="ECO:0000256" key="11">
    <source>
        <dbReference type="SAM" id="MobiDB-lite"/>
    </source>
</evidence>
<evidence type="ECO:0000256" key="6">
    <source>
        <dbReference type="ARBA" id="ARBA00022943"/>
    </source>
</evidence>
<reference evidence="14 15" key="1">
    <citation type="submission" date="2018-07" db="EMBL/GenBank/DDBJ databases">
        <title>A high quality draft genome assembly of the barn swallow (H. rustica rustica).</title>
        <authorList>
            <person name="Formenti G."/>
            <person name="Chiara M."/>
            <person name="Poveda L."/>
            <person name="Francoijs K.-J."/>
            <person name="Bonisoli-Alquati A."/>
            <person name="Canova L."/>
            <person name="Gianfranceschi L."/>
            <person name="Horner D.S."/>
            <person name="Saino N."/>
        </authorList>
    </citation>
    <scope>NUCLEOTIDE SEQUENCE [LARGE SCALE GENOMIC DNA]</scope>
    <source>
        <strain evidence="14">Chelidonia</strain>
        <tissue evidence="14">Blood</tissue>
    </source>
</reference>
<dbReference type="GO" id="GO:0048477">
    <property type="term" value="P:oogenesis"/>
    <property type="evidence" value="ECO:0007669"/>
    <property type="project" value="UniProtKB-KW"/>
</dbReference>
<dbReference type="InterPro" id="IPR034189">
    <property type="entry name" value="MARF1_RRM1"/>
</dbReference>
<dbReference type="InterPro" id="IPR000504">
    <property type="entry name" value="RRM_dom"/>
</dbReference>
<dbReference type="Gene3D" id="3.30.70.330">
    <property type="match status" value="2"/>
</dbReference>
<feature type="compositionally biased region" description="Polar residues" evidence="11">
    <location>
        <begin position="640"/>
        <end position="654"/>
    </location>
</feature>
<feature type="domain" description="HTH OST-type" evidence="13">
    <location>
        <begin position="934"/>
        <end position="1008"/>
    </location>
</feature>
<feature type="domain" description="RRM" evidence="12">
    <location>
        <begin position="705"/>
        <end position="784"/>
    </location>
</feature>
<feature type="domain" description="HTH OST-type" evidence="13">
    <location>
        <begin position="838"/>
        <end position="914"/>
    </location>
</feature>
<dbReference type="InterPro" id="IPR035979">
    <property type="entry name" value="RBD_domain_sf"/>
</dbReference>
<dbReference type="Pfam" id="PF12872">
    <property type="entry name" value="OST-HTH"/>
    <property type="match status" value="6"/>
</dbReference>
<dbReference type="CDD" id="cd09983">
    <property type="entry name" value="LOTUS_7_Limkain_b1"/>
    <property type="match status" value="1"/>
</dbReference>
<keyword evidence="7" id="KW-0576">Peroxisome</keyword>
<feature type="region of interest" description="Disordered" evidence="11">
    <location>
        <begin position="581"/>
        <end position="600"/>
    </location>
</feature>
<feature type="domain" description="HTH OST-type" evidence="13">
    <location>
        <begin position="1321"/>
        <end position="1395"/>
    </location>
</feature>
<protein>
    <recommendedName>
        <fullName evidence="2">Meiosis regulator and mRNA stability factor 1</fullName>
    </recommendedName>
    <alternativeName>
        <fullName evidence="9">Limkain-b1</fullName>
    </alternativeName>
</protein>
<evidence type="ECO:0000313" key="14">
    <source>
        <dbReference type="EMBL" id="RMC17749.1"/>
    </source>
</evidence>
<keyword evidence="6" id="KW-0896">Oogenesis</keyword>
<dbReference type="GO" id="GO:0051321">
    <property type="term" value="P:meiotic cell cycle"/>
    <property type="evidence" value="ECO:0007669"/>
    <property type="project" value="UniProtKB-KW"/>
</dbReference>
<dbReference type="InterPro" id="IPR012677">
    <property type="entry name" value="Nucleotide-bd_a/b_plait_sf"/>
</dbReference>
<dbReference type="PANTHER" id="PTHR14379:SF3">
    <property type="entry name" value="MEIOSIS REGULATOR AND MRNA STABILITY FACTOR 1"/>
    <property type="match status" value="1"/>
</dbReference>
<dbReference type="InterPro" id="IPR024768">
    <property type="entry name" value="Marf1"/>
</dbReference>
<evidence type="ECO:0000256" key="7">
    <source>
        <dbReference type="ARBA" id="ARBA00023140"/>
    </source>
</evidence>
<evidence type="ECO:0000256" key="5">
    <source>
        <dbReference type="ARBA" id="ARBA00022884"/>
    </source>
</evidence>
<feature type="compositionally biased region" description="Low complexity" evidence="11">
    <location>
        <begin position="664"/>
        <end position="674"/>
    </location>
</feature>
<feature type="domain" description="HTH OST-type" evidence="13">
    <location>
        <begin position="1170"/>
        <end position="1245"/>
    </location>
</feature>
<dbReference type="EMBL" id="QRBI01000098">
    <property type="protein sequence ID" value="RMC17749.1"/>
    <property type="molecule type" value="Genomic_DNA"/>
</dbReference>
<keyword evidence="3" id="KW-0677">Repeat</keyword>
<dbReference type="Gene3D" id="3.30.420.610">
    <property type="entry name" value="LOTUS domain-like"/>
    <property type="match status" value="6"/>
</dbReference>
<dbReference type="InterPro" id="IPR021139">
    <property type="entry name" value="NYN"/>
</dbReference>
<dbReference type="GO" id="GO:0010468">
    <property type="term" value="P:regulation of gene expression"/>
    <property type="evidence" value="ECO:0007669"/>
    <property type="project" value="InterPro"/>
</dbReference>
<proteinExistence type="predicted"/>
<dbReference type="CDD" id="cd10910">
    <property type="entry name" value="PIN_limkain_b1_N_like"/>
    <property type="match status" value="1"/>
</dbReference>
<dbReference type="PANTHER" id="PTHR14379">
    <property type="entry name" value="LIMKAIN B LKAP"/>
    <property type="match status" value="1"/>
</dbReference>
<dbReference type="GO" id="GO:0005777">
    <property type="term" value="C:peroxisome"/>
    <property type="evidence" value="ECO:0007669"/>
    <property type="project" value="UniProtKB-SubCell"/>
</dbReference>
<evidence type="ECO:0000256" key="4">
    <source>
        <dbReference type="ARBA" id="ARBA00022782"/>
    </source>
</evidence>
<dbReference type="CDD" id="cd09984">
    <property type="entry name" value="LOTUS_8_Limkain_b1"/>
    <property type="match status" value="1"/>
</dbReference>
<accession>A0A3M0KWR3</accession>
<comment type="caution">
    <text evidence="14">The sequence shown here is derived from an EMBL/GenBank/DDBJ whole genome shotgun (WGS) entry which is preliminary data.</text>
</comment>
<dbReference type="InterPro" id="IPR041966">
    <property type="entry name" value="LOTUS-like"/>
</dbReference>
<dbReference type="CDD" id="cd09981">
    <property type="entry name" value="LOTUS_5_Limkain_b1"/>
    <property type="match status" value="1"/>
</dbReference>
<dbReference type="Gene3D" id="3.40.50.1010">
    <property type="entry name" value="5'-nuclease"/>
    <property type="match status" value="1"/>
</dbReference>
<dbReference type="InterPro" id="IPR025605">
    <property type="entry name" value="OST-HTH/LOTUS_dom"/>
</dbReference>
<dbReference type="FunFam" id="3.30.420.610:FF:000001">
    <property type="entry name" value="Meiosis regulator and mRNA stability factor 1"/>
    <property type="match status" value="2"/>
</dbReference>
<keyword evidence="15" id="KW-1185">Reference proteome</keyword>
<dbReference type="Proteomes" id="UP000269221">
    <property type="component" value="Unassembled WGS sequence"/>
</dbReference>
<keyword evidence="4" id="KW-0221">Differentiation</keyword>
<dbReference type="GO" id="GO:1905762">
    <property type="term" value="F:CCR4-NOT complex binding"/>
    <property type="evidence" value="ECO:0007669"/>
    <property type="project" value="TreeGrafter"/>
</dbReference>
<dbReference type="SUPFAM" id="SSF54928">
    <property type="entry name" value="RNA-binding domain, RBD"/>
    <property type="match status" value="2"/>
</dbReference>
<feature type="domain" description="HTH OST-type" evidence="13">
    <location>
        <begin position="1246"/>
        <end position="1320"/>
    </location>
</feature>
<sequence>MRRQQLPRCNRAFVFQKDYMENKKAAVELKDASSPHAGSKLFPAVPLPDVHPLQQQQLQLSPSPKVSCCAHGSDSSCTPQMHCGGGGGNLIHPGTILDSKGTGTITCQVGSGFAYQSASSLKNPPARSNLAGISSEFSGMCVENSVSSCQHLACCGKLHFQPCHGNVHKLHQFPALPSCPSSGYFPCPEFTGGAAGHLDEHVAQPELPPRVCANPLHLNVVPPVCLKGSHYCTDCLSKPTRNSLVDAAKIWPNIPPPSAQTAPVPIPICNGCGTKGAGNEKSLILASSLGKSPQKYGSPEVAITGQVLENLPPIGVFWDIENCSVPTGRSAIAVVQRIREKFFKGHREAEFICVCDISKENKEVIQELNNCQVTVAHINATAKNAADDKLRQSLRRFADTHTAPATVVLVSTDVNFALELSDLRHRHGFRIILVHKNQASEALLHHAHELICFEEFISDLPPRLPLKMPACHTLLYVYNLPTNRDSKSVSNRLRRLSDNCGGKVLSISGSSAILRFLNQESAERARKRMENEDVFGNRIVVSFTPKNKELNETKSSSFVGTDKVKSPKKINKNTKLCLLNKDSNDQSAGTKGSAGRGFQVHGSVIKPTNVKSLQELCRLESKNISRNTENQQERLREQIPSPQSNSNATISVSLATKKMGAGESSSKNSQKSMSPNLSNRSSPLTFNVVNHSSGTDCPDPFANGADIQISNIDYRLSRKELQQNLQEIFSRHGKVKSVELSPHTDYQLKAMVQMENLQEAISAVNSLHRYKIGSKRIQVSLATGAASKSLSLLSSEAMSILQDAPACCLPVFKFTEIYEKNEHEFDPDSYRIPFVVLSLKTFAPQVHSLLQTHEGTVPLLSFPDCYMSEFNDLEVVPEGQGGVPLEHLITCVPGVNIATAQNGIKVIKWIHNKPPPPTADPWLLRSKSPVGNPQLIQFSREVIDLLKSQPSCVIPVSKFIPTYHHHFAKQCRVSDYGYSKLMELLEAVPHVLQILGMGSKRLLTLTHRAQVKRFTQDLLKLLKSQASKQVIVREFLQAYHWCFSKDWDVTEYGVCELSDIISEIPDTTICLSQQDNEMVICIPKRERTQEEIERTKQFSKEVVDLLRHQPHFRMPFNKFIPCYHHHFGRQCKLAYYGFTKLLELFEAIPDVLLVLECGEEKILTLTEVEQVKAVAAQLVKLLRAQKDNSLPLADLLPEYTKTFGYALRLHDFDVSSVPALMQKLCHVVKVVDTESGKQIQLINRKSLRTLTAQLLVLLMSWDGTSLLSVEQLKQHYETVHSTSLNPCEYGFMTLTELLKSLPYLVEVFTNGAAEEYVKLTNLYVFAKNVRSLLHTYHYQQIFLHEFPVAYSKYTGEVLQPKAYGCNNLEELLGAIPQVVWIKGHGHKRIVVLKNDMKTRFSSPSFPPADHVDDHGNQPADNNGHIMETQGSTSSMELNLGRPSNVSNQTEQELLCLTNTSPVDLLCEPVPSCLPSPQLRPDPVVLESADLIQFEERPAPLPEIMILTEEEKERIVTTAQEKLISGSVVCDATENASVPPCQSSETQASITSSEFIAIVSAKKHWGVFLSIMAQHFESTVNLYRHTAIEEEICK</sequence>
<evidence type="ECO:0000259" key="12">
    <source>
        <dbReference type="PROSITE" id="PS50102"/>
    </source>
</evidence>
<evidence type="ECO:0000313" key="15">
    <source>
        <dbReference type="Proteomes" id="UP000269221"/>
    </source>
</evidence>
<evidence type="ECO:0000256" key="3">
    <source>
        <dbReference type="ARBA" id="ARBA00022737"/>
    </source>
</evidence>
<dbReference type="CDD" id="cd09978">
    <property type="entry name" value="LOTUS_2_Limkain_b1"/>
    <property type="match status" value="1"/>
</dbReference>
<name>A0A3M0KWR3_HIRRU</name>
<dbReference type="OrthoDB" id="549353at2759"/>
<dbReference type="PROSITE" id="PS51644">
    <property type="entry name" value="HTH_OST"/>
    <property type="match status" value="7"/>
</dbReference>
<feature type="region of interest" description="Disordered" evidence="11">
    <location>
        <begin position="1404"/>
        <end position="1443"/>
    </location>
</feature>
<evidence type="ECO:0000256" key="1">
    <source>
        <dbReference type="ARBA" id="ARBA00004275"/>
    </source>
</evidence>
<dbReference type="CDD" id="cd12255">
    <property type="entry name" value="RRM1_LKAP"/>
    <property type="match status" value="1"/>
</dbReference>
<feature type="domain" description="HTH OST-type" evidence="13">
    <location>
        <begin position="1094"/>
        <end position="1169"/>
    </location>
</feature>
<dbReference type="InterPro" id="IPR045602">
    <property type="entry name" value="MARF1_LOTUS"/>
</dbReference>
<dbReference type="Pfam" id="PF00076">
    <property type="entry name" value="RRM_1"/>
    <property type="match status" value="1"/>
</dbReference>
<comment type="subcellular location">
    <subcellularLocation>
        <location evidence="1">Peroxisome</location>
    </subcellularLocation>
</comment>
<dbReference type="STRING" id="333673.A0A3M0KWR3"/>
<keyword evidence="5 10" id="KW-0694">RNA-binding</keyword>
<keyword evidence="8" id="KW-0469">Meiosis</keyword>
<dbReference type="PROSITE" id="PS50102">
    <property type="entry name" value="RRM"/>
    <property type="match status" value="2"/>
</dbReference>
<feature type="domain" description="HTH OST-type" evidence="13">
    <location>
        <begin position="1010"/>
        <end position="1085"/>
    </location>
</feature>
<dbReference type="CDD" id="cd12256">
    <property type="entry name" value="RRM2_LKAP"/>
    <property type="match status" value="1"/>
</dbReference>
<evidence type="ECO:0000256" key="8">
    <source>
        <dbReference type="ARBA" id="ARBA00023254"/>
    </source>
</evidence>
<feature type="region of interest" description="Disordered" evidence="11">
    <location>
        <begin position="624"/>
        <end position="684"/>
    </location>
</feature>
<dbReference type="GO" id="GO:0003723">
    <property type="term" value="F:RNA binding"/>
    <property type="evidence" value="ECO:0007669"/>
    <property type="project" value="UniProtKB-UniRule"/>
</dbReference>